<dbReference type="InterPro" id="IPR003848">
    <property type="entry name" value="DUF218"/>
</dbReference>
<evidence type="ECO:0000313" key="4">
    <source>
        <dbReference type="Proteomes" id="UP000503278"/>
    </source>
</evidence>
<proteinExistence type="predicted"/>
<dbReference type="PANTHER" id="PTHR30336">
    <property type="entry name" value="INNER MEMBRANE PROTEIN, PROBABLE PERMEASE"/>
    <property type="match status" value="1"/>
</dbReference>
<feature type="domain" description="DUF218" evidence="2">
    <location>
        <begin position="253"/>
        <end position="387"/>
    </location>
</feature>
<evidence type="ECO:0000313" key="3">
    <source>
        <dbReference type="EMBL" id="QJD95447.1"/>
    </source>
</evidence>
<dbReference type="Pfam" id="PF02698">
    <property type="entry name" value="DUF218"/>
    <property type="match status" value="1"/>
</dbReference>
<gene>
    <name evidence="3" type="ORF">HH214_05945</name>
</gene>
<dbReference type="GO" id="GO:0005886">
    <property type="term" value="C:plasma membrane"/>
    <property type="evidence" value="ECO:0007669"/>
    <property type="project" value="TreeGrafter"/>
</dbReference>
<dbReference type="InterPro" id="IPR051599">
    <property type="entry name" value="Cell_Envelope_Assoc"/>
</dbReference>
<evidence type="ECO:0000256" key="1">
    <source>
        <dbReference type="SAM" id="SignalP"/>
    </source>
</evidence>
<feature type="chain" id="PRO_5029870561" evidence="1">
    <location>
        <begin position="20"/>
        <end position="415"/>
    </location>
</feature>
<feature type="signal peptide" evidence="1">
    <location>
        <begin position="1"/>
        <end position="19"/>
    </location>
</feature>
<dbReference type="KEGG" id="mrob:HH214_05945"/>
<keyword evidence="4" id="KW-1185">Reference proteome</keyword>
<dbReference type="RefSeq" id="WP_169606459.1">
    <property type="nucleotide sequence ID" value="NZ_CP051682.1"/>
</dbReference>
<keyword evidence="1" id="KW-0732">Signal</keyword>
<dbReference type="AlphaFoldDB" id="A0A7L5DZB3"/>
<dbReference type="InterPro" id="IPR014729">
    <property type="entry name" value="Rossmann-like_a/b/a_fold"/>
</dbReference>
<accession>A0A7L5DZB3</accession>
<dbReference type="Proteomes" id="UP000503278">
    <property type="component" value="Chromosome"/>
</dbReference>
<sequence length="415" mass="46507">MKKILLFVLFACTSFTAFSQAVKPMLLDKANVSANWMQIKNYYLLTLLQQDVEVSKMLINDPQLARLTKEKVDACTASLNCKEVSCFTANNKFSDTEIKLVSDRLQALYQPANPLGKLVQGKLTPSGRYNLYKDASPVELLVKAWEQDAAGINYVIDVYAGGQKPNYPQIDSISFNVKAKSYPIFLYNAAGVLAEDAKTEKLFFEPGMQAALLYLEINGRHDPANYEPMQNTVNKAAVEQIKITKWSTYPYSVILVPGAGADDLTTEITPDGMLRCRLAAQQYFKHAAPFIMVSGGKVHPYKTKYCEAEEMKKFLVETVHVPASAIIMEPHARHTTTNMRNGARLMFKYGIPLNKPGIVITDRSQTNGIINMAARCMRELKYVPYNLGKHISDTEIEFYPLTSALQINPYEPLDP</sequence>
<evidence type="ECO:0000259" key="2">
    <source>
        <dbReference type="Pfam" id="PF02698"/>
    </source>
</evidence>
<dbReference type="EMBL" id="CP051682">
    <property type="protein sequence ID" value="QJD95447.1"/>
    <property type="molecule type" value="Genomic_DNA"/>
</dbReference>
<protein>
    <submittedName>
        <fullName evidence="3">YdcF family protein</fullName>
    </submittedName>
</protein>
<organism evidence="3 4">
    <name type="scientific">Mucilaginibacter robiniae</name>
    <dbReference type="NCBI Taxonomy" id="2728022"/>
    <lineage>
        <taxon>Bacteria</taxon>
        <taxon>Pseudomonadati</taxon>
        <taxon>Bacteroidota</taxon>
        <taxon>Sphingobacteriia</taxon>
        <taxon>Sphingobacteriales</taxon>
        <taxon>Sphingobacteriaceae</taxon>
        <taxon>Mucilaginibacter</taxon>
    </lineage>
</organism>
<dbReference type="PANTHER" id="PTHR30336:SF20">
    <property type="entry name" value="DUF218 DOMAIN-CONTAINING PROTEIN"/>
    <property type="match status" value="1"/>
</dbReference>
<dbReference type="CDD" id="cd06259">
    <property type="entry name" value="YdcF-like"/>
    <property type="match status" value="1"/>
</dbReference>
<name>A0A7L5DZB3_9SPHI</name>
<dbReference type="Gene3D" id="3.40.50.620">
    <property type="entry name" value="HUPs"/>
    <property type="match status" value="1"/>
</dbReference>
<reference evidence="3 4" key="1">
    <citation type="submission" date="2020-04" db="EMBL/GenBank/DDBJ databases">
        <title>Genome sequencing of novel species.</title>
        <authorList>
            <person name="Heo J."/>
            <person name="Kim S.-J."/>
            <person name="Kim J.-S."/>
            <person name="Hong S.-B."/>
            <person name="Kwon S.-W."/>
        </authorList>
    </citation>
    <scope>NUCLEOTIDE SEQUENCE [LARGE SCALE GENOMIC DNA]</scope>
    <source>
        <strain evidence="3 4">F39-2</strain>
    </source>
</reference>